<evidence type="ECO:0000259" key="1">
    <source>
        <dbReference type="PROSITE" id="PS51340"/>
    </source>
</evidence>
<keyword evidence="3" id="KW-1185">Reference proteome</keyword>
<dbReference type="EMBL" id="CP000828">
    <property type="protein sequence ID" value="ABW29157.1"/>
    <property type="molecule type" value="Genomic_DNA"/>
</dbReference>
<evidence type="ECO:0000313" key="2">
    <source>
        <dbReference type="EMBL" id="ABW29157.1"/>
    </source>
</evidence>
<dbReference type="InterPro" id="IPR052353">
    <property type="entry name" value="Benzoxazolinone_Detox_Enz"/>
</dbReference>
<proteinExistence type="predicted"/>
<dbReference type="PROSITE" id="PS51340">
    <property type="entry name" value="MOSC"/>
    <property type="match status" value="1"/>
</dbReference>
<dbReference type="InterPro" id="IPR005302">
    <property type="entry name" value="MoCF_Sase_C"/>
</dbReference>
<dbReference type="KEGG" id="amr:AM1_4177"/>
<dbReference type="InterPro" id="IPR011037">
    <property type="entry name" value="Pyrv_Knase-like_insert_dom_sf"/>
</dbReference>
<dbReference type="PANTHER" id="PTHR30212:SF2">
    <property type="entry name" value="PROTEIN YIIM"/>
    <property type="match status" value="1"/>
</dbReference>
<dbReference type="HOGENOM" id="CLU_1712421_0_0_3"/>
<sequence>MTMPNLHASQSPVTNLQGRIVQINLSDGGVPKQSVPSVQINKEGLVGDRQQNLKHHGGPDRAVCLWSAEIIDMLQAEGHPIEPGAAGENITVAGLEWQQLIPGIQLQLGERVRLEITDYAQPCRTIARYFKLRRYGRISQKRNPGMSRLYAKVLENGLVSVGDSITCPNHAILHGES</sequence>
<dbReference type="eggNOG" id="COG2258">
    <property type="taxonomic scope" value="Bacteria"/>
</dbReference>
<feature type="domain" description="MOSC" evidence="1">
    <location>
        <begin position="32"/>
        <end position="168"/>
    </location>
</feature>
<organism evidence="2 3">
    <name type="scientific">Acaryochloris marina (strain MBIC 11017)</name>
    <dbReference type="NCBI Taxonomy" id="329726"/>
    <lineage>
        <taxon>Bacteria</taxon>
        <taxon>Bacillati</taxon>
        <taxon>Cyanobacteriota</taxon>
        <taxon>Cyanophyceae</taxon>
        <taxon>Acaryochloridales</taxon>
        <taxon>Acaryochloridaceae</taxon>
        <taxon>Acaryochloris</taxon>
    </lineage>
</organism>
<dbReference type="GO" id="GO:0003824">
    <property type="term" value="F:catalytic activity"/>
    <property type="evidence" value="ECO:0007669"/>
    <property type="project" value="InterPro"/>
</dbReference>
<dbReference type="GO" id="GO:0030170">
    <property type="term" value="F:pyridoxal phosphate binding"/>
    <property type="evidence" value="ECO:0007669"/>
    <property type="project" value="InterPro"/>
</dbReference>
<gene>
    <name evidence="2" type="ordered locus">AM1_4177</name>
</gene>
<dbReference type="SUPFAM" id="SSF50800">
    <property type="entry name" value="PK beta-barrel domain-like"/>
    <property type="match status" value="1"/>
</dbReference>
<accession>B0CBN9</accession>
<reference evidence="2 3" key="1">
    <citation type="journal article" date="2008" name="Proc. Natl. Acad. Sci. U.S.A.">
        <title>Niche adaptation and genome expansion in the chlorophyll d-producing cyanobacterium Acaryochloris marina.</title>
        <authorList>
            <person name="Swingley W.D."/>
            <person name="Chen M."/>
            <person name="Cheung P.C."/>
            <person name="Conrad A.L."/>
            <person name="Dejesa L.C."/>
            <person name="Hao J."/>
            <person name="Honchak B.M."/>
            <person name="Karbach L.E."/>
            <person name="Kurdoglu A."/>
            <person name="Lahiri S."/>
            <person name="Mastrian S.D."/>
            <person name="Miyashita H."/>
            <person name="Page L."/>
            <person name="Ramakrishna P."/>
            <person name="Satoh S."/>
            <person name="Sattley W.M."/>
            <person name="Shimada Y."/>
            <person name="Taylor H.L."/>
            <person name="Tomo T."/>
            <person name="Tsuchiya T."/>
            <person name="Wang Z.T."/>
            <person name="Raymond J."/>
            <person name="Mimuro M."/>
            <person name="Blankenship R.E."/>
            <person name="Touchman J.W."/>
        </authorList>
    </citation>
    <scope>NUCLEOTIDE SEQUENCE [LARGE SCALE GENOMIC DNA]</scope>
    <source>
        <strain evidence="3">MBIC 11017</strain>
    </source>
</reference>
<dbReference type="STRING" id="329726.AM1_4177"/>
<evidence type="ECO:0000313" key="3">
    <source>
        <dbReference type="Proteomes" id="UP000000268"/>
    </source>
</evidence>
<dbReference type="Pfam" id="PF03473">
    <property type="entry name" value="MOSC"/>
    <property type="match status" value="1"/>
</dbReference>
<dbReference type="Proteomes" id="UP000000268">
    <property type="component" value="Chromosome"/>
</dbReference>
<dbReference type="Gene3D" id="2.40.33.20">
    <property type="entry name" value="PK beta-barrel domain-like"/>
    <property type="match status" value="1"/>
</dbReference>
<protein>
    <submittedName>
        <fullName evidence="2">MOSC domain containing protein</fullName>
    </submittedName>
</protein>
<dbReference type="GO" id="GO:0030151">
    <property type="term" value="F:molybdenum ion binding"/>
    <property type="evidence" value="ECO:0007669"/>
    <property type="project" value="InterPro"/>
</dbReference>
<name>B0CBN9_ACAM1</name>
<dbReference type="AlphaFoldDB" id="B0CBN9"/>
<dbReference type="PANTHER" id="PTHR30212">
    <property type="entry name" value="PROTEIN YIIM"/>
    <property type="match status" value="1"/>
</dbReference>